<protein>
    <recommendedName>
        <fullName evidence="1">SnoaL-like domain-containing protein</fullName>
    </recommendedName>
</protein>
<evidence type="ECO:0000313" key="2">
    <source>
        <dbReference type="EMBL" id="GAA4502728.1"/>
    </source>
</evidence>
<organism evidence="2 3">
    <name type="scientific">Hymenobacter ginsengisoli</name>
    <dbReference type="NCBI Taxonomy" id="1051626"/>
    <lineage>
        <taxon>Bacteria</taxon>
        <taxon>Pseudomonadati</taxon>
        <taxon>Bacteroidota</taxon>
        <taxon>Cytophagia</taxon>
        <taxon>Cytophagales</taxon>
        <taxon>Hymenobacteraceae</taxon>
        <taxon>Hymenobacter</taxon>
    </lineage>
</organism>
<name>A0ABP8QFZ8_9BACT</name>
<dbReference type="InterPro" id="IPR037401">
    <property type="entry name" value="SnoaL-like"/>
</dbReference>
<dbReference type="EMBL" id="BAABGQ010000006">
    <property type="protein sequence ID" value="GAA4502728.1"/>
    <property type="molecule type" value="Genomic_DNA"/>
</dbReference>
<proteinExistence type="predicted"/>
<dbReference type="Proteomes" id="UP001501243">
    <property type="component" value="Unassembled WGS sequence"/>
</dbReference>
<dbReference type="Pfam" id="PF12680">
    <property type="entry name" value="SnoaL_2"/>
    <property type="match status" value="1"/>
</dbReference>
<comment type="caution">
    <text evidence="2">The sequence shown here is derived from an EMBL/GenBank/DDBJ whole genome shotgun (WGS) entry which is preliminary data.</text>
</comment>
<reference evidence="3" key="1">
    <citation type="journal article" date="2019" name="Int. J. Syst. Evol. Microbiol.">
        <title>The Global Catalogue of Microorganisms (GCM) 10K type strain sequencing project: providing services to taxonomists for standard genome sequencing and annotation.</title>
        <authorList>
            <consortium name="The Broad Institute Genomics Platform"/>
            <consortium name="The Broad Institute Genome Sequencing Center for Infectious Disease"/>
            <person name="Wu L."/>
            <person name="Ma J."/>
        </authorList>
    </citation>
    <scope>NUCLEOTIDE SEQUENCE [LARGE SCALE GENOMIC DNA]</scope>
    <source>
        <strain evidence="3">JCM 17841</strain>
    </source>
</reference>
<dbReference type="SUPFAM" id="SSF54427">
    <property type="entry name" value="NTF2-like"/>
    <property type="match status" value="1"/>
</dbReference>
<evidence type="ECO:0000313" key="3">
    <source>
        <dbReference type="Proteomes" id="UP001501243"/>
    </source>
</evidence>
<gene>
    <name evidence="2" type="ORF">GCM10023172_26460</name>
</gene>
<dbReference type="Gene3D" id="3.10.450.50">
    <property type="match status" value="1"/>
</dbReference>
<sequence length="127" mass="14169">MDATQAEKLVDSYIEAYNGFDVPGMLACLHSDVQFEHSTNGDVTVRLNGKEAFKSQAIRAAAWFTERTQRITGFRWLGEQAEADIDYFAITATDLPNGIKAGTTLQFSGRSVFSFRDELIAFIQDFS</sequence>
<dbReference type="RefSeq" id="WP_208129962.1">
    <property type="nucleotide sequence ID" value="NZ_BAABGQ010000006.1"/>
</dbReference>
<feature type="domain" description="SnoaL-like" evidence="1">
    <location>
        <begin position="10"/>
        <end position="121"/>
    </location>
</feature>
<keyword evidence="3" id="KW-1185">Reference proteome</keyword>
<dbReference type="InterPro" id="IPR032710">
    <property type="entry name" value="NTF2-like_dom_sf"/>
</dbReference>
<accession>A0ABP8QFZ8</accession>
<evidence type="ECO:0000259" key="1">
    <source>
        <dbReference type="Pfam" id="PF12680"/>
    </source>
</evidence>